<dbReference type="NCBIfam" id="TIGR00879">
    <property type="entry name" value="SP"/>
    <property type="match status" value="1"/>
</dbReference>
<dbReference type="PRINTS" id="PR00171">
    <property type="entry name" value="SUGRTRNSPORT"/>
</dbReference>
<feature type="transmembrane region" description="Helical" evidence="8">
    <location>
        <begin position="109"/>
        <end position="131"/>
    </location>
</feature>
<dbReference type="Gene3D" id="1.20.1250.20">
    <property type="entry name" value="MFS general substrate transporter like domains"/>
    <property type="match status" value="1"/>
</dbReference>
<feature type="transmembrane region" description="Helical" evidence="8">
    <location>
        <begin position="164"/>
        <end position="183"/>
    </location>
</feature>
<evidence type="ECO:0000259" key="9">
    <source>
        <dbReference type="PROSITE" id="PS50850"/>
    </source>
</evidence>
<keyword evidence="5 8" id="KW-1133">Transmembrane helix</keyword>
<evidence type="ECO:0000313" key="11">
    <source>
        <dbReference type="Proteomes" id="UP001172681"/>
    </source>
</evidence>
<feature type="transmembrane region" description="Helical" evidence="8">
    <location>
        <begin position="83"/>
        <end position="103"/>
    </location>
</feature>
<dbReference type="FunFam" id="1.20.1250.20:FF:000134">
    <property type="entry name" value="MFS sugar transporter protein"/>
    <property type="match status" value="1"/>
</dbReference>
<keyword evidence="3 7" id="KW-0813">Transport</keyword>
<evidence type="ECO:0000256" key="3">
    <source>
        <dbReference type="ARBA" id="ARBA00022448"/>
    </source>
</evidence>
<evidence type="ECO:0000256" key="1">
    <source>
        <dbReference type="ARBA" id="ARBA00004141"/>
    </source>
</evidence>
<keyword evidence="11" id="KW-1185">Reference proteome</keyword>
<feature type="transmembrane region" description="Helical" evidence="8">
    <location>
        <begin position="392"/>
        <end position="414"/>
    </location>
</feature>
<dbReference type="InterPro" id="IPR050360">
    <property type="entry name" value="MFS_Sugar_Transporters"/>
</dbReference>
<dbReference type="InterPro" id="IPR020846">
    <property type="entry name" value="MFS_dom"/>
</dbReference>
<keyword evidence="10" id="KW-0762">Sugar transport</keyword>
<organism evidence="10 11">
    <name type="scientific">Knufia peltigerae</name>
    <dbReference type="NCBI Taxonomy" id="1002370"/>
    <lineage>
        <taxon>Eukaryota</taxon>
        <taxon>Fungi</taxon>
        <taxon>Dikarya</taxon>
        <taxon>Ascomycota</taxon>
        <taxon>Pezizomycotina</taxon>
        <taxon>Eurotiomycetes</taxon>
        <taxon>Chaetothyriomycetidae</taxon>
        <taxon>Chaetothyriales</taxon>
        <taxon>Trichomeriaceae</taxon>
        <taxon>Knufia</taxon>
    </lineage>
</organism>
<name>A0AA38XQX9_9EURO</name>
<dbReference type="PANTHER" id="PTHR48022:SF2">
    <property type="entry name" value="PLASTIDIC GLUCOSE TRANSPORTER 4"/>
    <property type="match status" value="1"/>
</dbReference>
<dbReference type="PROSITE" id="PS50850">
    <property type="entry name" value="MFS"/>
    <property type="match status" value="1"/>
</dbReference>
<feature type="transmembrane region" description="Helical" evidence="8">
    <location>
        <begin position="58"/>
        <end position="76"/>
    </location>
</feature>
<feature type="transmembrane region" description="Helical" evidence="8">
    <location>
        <begin position="12"/>
        <end position="38"/>
    </location>
</feature>
<feature type="transmembrane region" description="Helical" evidence="8">
    <location>
        <begin position="195"/>
        <end position="215"/>
    </location>
</feature>
<comment type="subcellular location">
    <subcellularLocation>
        <location evidence="1">Membrane</location>
        <topology evidence="1">Multi-pass membrane protein</topology>
    </subcellularLocation>
</comment>
<evidence type="ECO:0000256" key="4">
    <source>
        <dbReference type="ARBA" id="ARBA00022692"/>
    </source>
</evidence>
<dbReference type="GO" id="GO:0005351">
    <property type="term" value="F:carbohydrate:proton symporter activity"/>
    <property type="evidence" value="ECO:0007669"/>
    <property type="project" value="TreeGrafter"/>
</dbReference>
<comment type="caution">
    <text evidence="10">The sequence shown here is derived from an EMBL/GenBank/DDBJ whole genome shotgun (WGS) entry which is preliminary data.</text>
</comment>
<dbReference type="EMBL" id="JAPDRN010000145">
    <property type="protein sequence ID" value="KAJ9618124.1"/>
    <property type="molecule type" value="Genomic_DNA"/>
</dbReference>
<dbReference type="SUPFAM" id="SSF103473">
    <property type="entry name" value="MFS general substrate transporter"/>
    <property type="match status" value="1"/>
</dbReference>
<protein>
    <submittedName>
        <fullName evidence="10">High affinity glucose transporter</fullName>
    </submittedName>
</protein>
<comment type="similarity">
    <text evidence="2 7">Belongs to the major facilitator superfamily. Sugar transporter (TC 2.A.1.1) family.</text>
</comment>
<accession>A0AA38XQX9</accession>
<feature type="domain" description="Major facilitator superfamily (MFS) profile" evidence="9">
    <location>
        <begin position="14"/>
        <end position="487"/>
    </location>
</feature>
<evidence type="ECO:0000256" key="2">
    <source>
        <dbReference type="ARBA" id="ARBA00010992"/>
    </source>
</evidence>
<gene>
    <name evidence="10" type="primary">HGT1_3</name>
    <name evidence="10" type="ORF">H2204_013171</name>
</gene>
<feature type="transmembrane region" description="Helical" evidence="8">
    <location>
        <begin position="351"/>
        <end position="371"/>
    </location>
</feature>
<evidence type="ECO:0000256" key="5">
    <source>
        <dbReference type="ARBA" id="ARBA00022989"/>
    </source>
</evidence>
<evidence type="ECO:0000256" key="8">
    <source>
        <dbReference type="SAM" id="Phobius"/>
    </source>
</evidence>
<reference evidence="10" key="1">
    <citation type="submission" date="2022-10" db="EMBL/GenBank/DDBJ databases">
        <title>Culturing micro-colonial fungi from biological soil crusts in the Mojave desert and describing Neophaeococcomyces mojavensis, and introducing the new genera and species Taxawa tesnikishii.</title>
        <authorList>
            <person name="Kurbessoian T."/>
            <person name="Stajich J.E."/>
        </authorList>
    </citation>
    <scope>NUCLEOTIDE SEQUENCE</scope>
    <source>
        <strain evidence="10">TK_35</strain>
    </source>
</reference>
<dbReference type="PANTHER" id="PTHR48022">
    <property type="entry name" value="PLASTIDIC GLUCOSE TRANSPORTER 4"/>
    <property type="match status" value="1"/>
</dbReference>
<keyword evidence="6 8" id="KW-0472">Membrane</keyword>
<dbReference type="AlphaFoldDB" id="A0AA38XQX9"/>
<dbReference type="InterPro" id="IPR036259">
    <property type="entry name" value="MFS_trans_sf"/>
</dbReference>
<feature type="transmembrane region" description="Helical" evidence="8">
    <location>
        <begin position="464"/>
        <end position="483"/>
    </location>
</feature>
<evidence type="ECO:0000256" key="6">
    <source>
        <dbReference type="ARBA" id="ARBA00023136"/>
    </source>
</evidence>
<dbReference type="GO" id="GO:0016020">
    <property type="term" value="C:membrane"/>
    <property type="evidence" value="ECO:0007669"/>
    <property type="project" value="UniProtKB-SubCell"/>
</dbReference>
<proteinExistence type="inferred from homology"/>
<dbReference type="Proteomes" id="UP001172681">
    <property type="component" value="Unassembled WGS sequence"/>
</dbReference>
<dbReference type="InterPro" id="IPR003663">
    <property type="entry name" value="Sugar/inositol_transpt"/>
</dbReference>
<dbReference type="Pfam" id="PF00083">
    <property type="entry name" value="Sugar_tr"/>
    <property type="match status" value="2"/>
</dbReference>
<keyword evidence="4 8" id="KW-0812">Transmembrane</keyword>
<sequence>MKLFYASFSQYVYYALPIFLAGFTYGWENASMGGILAMPQFLDYFNNPSAFRQGVLTAGLQAGEFGGSLIFGLLVPDRFGRRITILSAIAVYLVGQAIVVSSTTQAQFIVGRVINGLGAGAFFQTISLYGIHLSTSTKENKWFRLTPMSRFTAEISPKQIRGQLTSFLNTGLGLGLLVAYWVQYGTAGISGNASWRVPLGLQLVPAFIVGVMVIFRPETPRYLVRHDRQDEALEVLAKLRSKGVREDPLVQAELQEIRVIVEFEKQTPTPSYGAILFSKRYRRRTAIGMGVQFLQQATGVNVCLYYASKVFAQTGRTATSATLLANGINSALNFASSASLTVLTDWYGRRLPLILGPFLMGICFILVGTILKEYGSPHFDKTTQAVQFNFQNASAGNAAIAFMFLYNVAFGGLYSSVPWTYPNEVFSVDARARGTALSTSTNWFVNFWLSLYAPQALNKGSWRVYIGFAVINFFCSVVAYLFFPETAGRSLEEIDLLFLPSRSVWVTRDRQARSKDRLIEHDFSAGAESVGHDLEVALAVGVVAEKGEGGEKVASSEIETVKS</sequence>
<evidence type="ECO:0000313" key="10">
    <source>
        <dbReference type="EMBL" id="KAJ9618124.1"/>
    </source>
</evidence>
<dbReference type="InterPro" id="IPR005828">
    <property type="entry name" value="MFS_sugar_transport-like"/>
</dbReference>
<evidence type="ECO:0000256" key="7">
    <source>
        <dbReference type="RuleBase" id="RU003346"/>
    </source>
</evidence>